<feature type="compositionally biased region" description="Polar residues" evidence="2">
    <location>
        <begin position="7"/>
        <end position="16"/>
    </location>
</feature>
<reference evidence="3 4" key="1">
    <citation type="submission" date="2020-12" db="EMBL/GenBank/DDBJ databases">
        <title>FDA dAtabase for Regulatory Grade micrObial Sequences (FDA-ARGOS): Supporting development and validation of Infectious Disease Dx tests.</title>
        <authorList>
            <person name="Minogue T."/>
            <person name="Wolcott M."/>
            <person name="Wasieloski L."/>
            <person name="Aguilar W."/>
            <person name="Moore D."/>
            <person name="Jaissle J."/>
            <person name="Tallon L."/>
            <person name="Sadzewicz L."/>
            <person name="Zhao X."/>
            <person name="Boylan J."/>
            <person name="Ott S."/>
            <person name="Bowen H."/>
            <person name="Vavikolanu K."/>
            <person name="Mehta A."/>
            <person name="Aluvathingal J."/>
            <person name="Nadendla S."/>
            <person name="Yan Y."/>
            <person name="Sichtig H."/>
        </authorList>
    </citation>
    <scope>NUCLEOTIDE SEQUENCE [LARGE SCALE GENOMIC DNA]</scope>
    <source>
        <strain evidence="3 4">FDAARGOS_949</strain>
    </source>
</reference>
<evidence type="ECO:0000313" key="4">
    <source>
        <dbReference type="Proteomes" id="UP000594892"/>
    </source>
</evidence>
<dbReference type="GO" id="GO:0006284">
    <property type="term" value="P:base-excision repair"/>
    <property type="evidence" value="ECO:0007669"/>
    <property type="project" value="InterPro"/>
</dbReference>
<keyword evidence="1" id="KW-0479">Metal-binding</keyword>
<accession>A0AAQ0BRJ4</accession>
<feature type="binding site" evidence="1">
    <location>
        <position position="199"/>
    </location>
    <ligand>
        <name>Zn(2+)</name>
        <dbReference type="ChEBI" id="CHEBI:29105"/>
    </ligand>
</feature>
<dbReference type="AlphaFoldDB" id="A0AAQ0BRJ4"/>
<dbReference type="EMBL" id="CP065600">
    <property type="protein sequence ID" value="QPQ89696.1"/>
    <property type="molecule type" value="Genomic_DNA"/>
</dbReference>
<feature type="binding site" evidence="1">
    <location>
        <position position="203"/>
    </location>
    <ligand>
        <name>Zn(2+)</name>
        <dbReference type="ChEBI" id="CHEBI:29105"/>
    </ligand>
</feature>
<evidence type="ECO:0000256" key="2">
    <source>
        <dbReference type="SAM" id="MobiDB-lite"/>
    </source>
</evidence>
<sequence>MAISRTGADTSVTQHNPGLIHDRHGVPRCYWQPDMPDYHDAEWGLPVDDERRLFEKICLEGFQSGMAWITILRKRENFRAAFDDFDFRRIAGYGEPDIERLMADAGIVRNRAKIRSVINNARRAIEAVDAFGSLAGWLWQYEPAPGARPATIDLDYWRGNPTSPESHALSAAMKRRGWTFVGPTNIHALMQAVGMVNDHLTGCACRETVERARREFRRPACR</sequence>
<feature type="region of interest" description="Disordered" evidence="2">
    <location>
        <begin position="1"/>
        <end position="20"/>
    </location>
</feature>
<dbReference type="SUPFAM" id="SSF48150">
    <property type="entry name" value="DNA-glycosylase"/>
    <property type="match status" value="1"/>
</dbReference>
<dbReference type="RefSeq" id="WP_045678737.1">
    <property type="nucleotide sequence ID" value="NZ_CP021075.1"/>
</dbReference>
<dbReference type="Pfam" id="PF03352">
    <property type="entry name" value="Adenine_glyco"/>
    <property type="match status" value="1"/>
</dbReference>
<dbReference type="InterPro" id="IPR005019">
    <property type="entry name" value="Adenine_glyco"/>
</dbReference>
<protein>
    <submittedName>
        <fullName evidence="3">DNA-3-methyladenine glycosylase I</fullName>
    </submittedName>
</protein>
<dbReference type="PANTHER" id="PTHR30037">
    <property type="entry name" value="DNA-3-METHYLADENINE GLYCOSYLASE 1"/>
    <property type="match status" value="1"/>
</dbReference>
<dbReference type="InterPro" id="IPR011257">
    <property type="entry name" value="DNA_glycosylase"/>
</dbReference>
<dbReference type="InterPro" id="IPR052891">
    <property type="entry name" value="DNA-3mA_glycosylase"/>
</dbReference>
<evidence type="ECO:0000256" key="1">
    <source>
        <dbReference type="PIRSR" id="PIRSR605019-1"/>
    </source>
</evidence>
<name>A0AAQ0BRJ4_BURGL</name>
<keyword evidence="1" id="KW-0862">Zinc</keyword>
<feature type="binding site" evidence="1">
    <location>
        <position position="29"/>
    </location>
    <ligand>
        <name>Zn(2+)</name>
        <dbReference type="ChEBI" id="CHEBI:29105"/>
    </ligand>
</feature>
<evidence type="ECO:0000313" key="3">
    <source>
        <dbReference type="EMBL" id="QPQ89696.1"/>
    </source>
</evidence>
<dbReference type="Gene3D" id="1.10.340.30">
    <property type="entry name" value="Hypothetical protein, domain 2"/>
    <property type="match status" value="1"/>
</dbReference>
<organism evidence="3 4">
    <name type="scientific">Burkholderia glumae</name>
    <name type="common">Pseudomonas glumae</name>
    <dbReference type="NCBI Taxonomy" id="337"/>
    <lineage>
        <taxon>Bacteria</taxon>
        <taxon>Pseudomonadati</taxon>
        <taxon>Pseudomonadota</taxon>
        <taxon>Betaproteobacteria</taxon>
        <taxon>Burkholderiales</taxon>
        <taxon>Burkholderiaceae</taxon>
        <taxon>Burkholderia</taxon>
    </lineage>
</organism>
<dbReference type="GO" id="GO:0046872">
    <property type="term" value="F:metal ion binding"/>
    <property type="evidence" value="ECO:0007669"/>
    <property type="project" value="UniProtKB-KW"/>
</dbReference>
<dbReference type="GO" id="GO:0008725">
    <property type="term" value="F:DNA-3-methyladenine glycosylase activity"/>
    <property type="evidence" value="ECO:0007669"/>
    <property type="project" value="InterPro"/>
</dbReference>
<dbReference type="PANTHER" id="PTHR30037:SF4">
    <property type="entry name" value="DNA-3-METHYLADENINE GLYCOSYLASE I"/>
    <property type="match status" value="1"/>
</dbReference>
<dbReference type="Proteomes" id="UP000594892">
    <property type="component" value="Chromosome 1"/>
</dbReference>
<proteinExistence type="predicted"/>
<feature type="binding site" evidence="1">
    <location>
        <position position="39"/>
    </location>
    <ligand>
        <name>Zn(2+)</name>
        <dbReference type="ChEBI" id="CHEBI:29105"/>
    </ligand>
</feature>
<dbReference type="GeneID" id="45694424"/>
<gene>
    <name evidence="3" type="ORF">I6H06_08720</name>
</gene>